<dbReference type="AlphaFoldDB" id="A0A0L7B1H1"/>
<dbReference type="PROSITE" id="PS51093">
    <property type="entry name" value="PTS_EIIA_TYPE_1"/>
    <property type="match status" value="1"/>
</dbReference>
<keyword evidence="3" id="KW-0762">Sugar transport</keyword>
<keyword evidence="6" id="KW-0418">Kinase</keyword>
<sequence length="167" mass="16735">MTAAPAAAPKPAGTASTATVLAPVDGTIEPIDQVPDETFAEKLLGDGFAVIPKSDTIVAPVSGKVSTIAQAKHAVGITTNAGLEVLVHIGIDTVQLNGDPFTMKVTEGRQITAGDPIVEVDWNAVRAAGKATDVIVVFTNPALVDALAITAAGAVTSGSPVGTVTTR</sequence>
<evidence type="ECO:0000259" key="7">
    <source>
        <dbReference type="PROSITE" id="PS51093"/>
    </source>
</evidence>
<dbReference type="PANTHER" id="PTHR45008">
    <property type="entry name" value="PTS SYSTEM GLUCOSE-SPECIFIC EIIA COMPONENT"/>
    <property type="match status" value="1"/>
</dbReference>
<evidence type="ECO:0000256" key="6">
    <source>
        <dbReference type="ARBA" id="ARBA00022777"/>
    </source>
</evidence>
<accession>A0A0L7B1H1</accession>
<comment type="subcellular location">
    <subcellularLocation>
        <location evidence="1">Cytoplasm</location>
    </subcellularLocation>
</comment>
<dbReference type="FunFam" id="2.70.70.10:FF:000001">
    <property type="entry name" value="PTS system glucose-specific IIA component"/>
    <property type="match status" value="1"/>
</dbReference>
<dbReference type="SUPFAM" id="SSF51261">
    <property type="entry name" value="Duplicated hybrid motif"/>
    <property type="match status" value="1"/>
</dbReference>
<dbReference type="Proteomes" id="UP000037193">
    <property type="component" value="Unassembled WGS sequence"/>
</dbReference>
<dbReference type="EMBL" id="AVQD01000008">
    <property type="protein sequence ID" value="KOA41113.1"/>
    <property type="molecule type" value="Genomic_DNA"/>
</dbReference>
<feature type="domain" description="PTS EIIA type-1" evidence="7">
    <location>
        <begin position="36"/>
        <end position="140"/>
    </location>
</feature>
<evidence type="ECO:0000256" key="3">
    <source>
        <dbReference type="ARBA" id="ARBA00022597"/>
    </source>
</evidence>
<evidence type="ECO:0000256" key="2">
    <source>
        <dbReference type="ARBA" id="ARBA00022448"/>
    </source>
</evidence>
<proteinExistence type="predicted"/>
<evidence type="ECO:0000313" key="9">
    <source>
        <dbReference type="Proteomes" id="UP000037193"/>
    </source>
</evidence>
<dbReference type="InterPro" id="IPR011055">
    <property type="entry name" value="Dup_hybrid_motif"/>
</dbReference>
<dbReference type="NCBIfam" id="TIGR00830">
    <property type="entry name" value="PTBA"/>
    <property type="match status" value="1"/>
</dbReference>
<dbReference type="GO" id="GO:0016301">
    <property type="term" value="F:kinase activity"/>
    <property type="evidence" value="ECO:0007669"/>
    <property type="project" value="UniProtKB-KW"/>
</dbReference>
<evidence type="ECO:0000256" key="4">
    <source>
        <dbReference type="ARBA" id="ARBA00022679"/>
    </source>
</evidence>
<dbReference type="PANTHER" id="PTHR45008:SF1">
    <property type="entry name" value="PTS SYSTEM GLUCOSE-SPECIFIC EIIA COMPONENT"/>
    <property type="match status" value="1"/>
</dbReference>
<dbReference type="InterPro" id="IPR050890">
    <property type="entry name" value="PTS_EIIA_component"/>
</dbReference>
<dbReference type="Pfam" id="PF00358">
    <property type="entry name" value="PTS_EIIA_1"/>
    <property type="match status" value="1"/>
</dbReference>
<evidence type="ECO:0000256" key="5">
    <source>
        <dbReference type="ARBA" id="ARBA00022683"/>
    </source>
</evidence>
<keyword evidence="4" id="KW-0808">Transferase</keyword>
<keyword evidence="5" id="KW-0598">Phosphotransferase system</keyword>
<dbReference type="PROSITE" id="PS00371">
    <property type="entry name" value="PTS_EIIA_TYPE_1_HIS"/>
    <property type="match status" value="1"/>
</dbReference>
<dbReference type="InterPro" id="IPR001127">
    <property type="entry name" value="PTS_EIIA_1_perm"/>
</dbReference>
<reference evidence="8 9" key="1">
    <citation type="journal article" date="2015" name="Int J Genomics">
        <title>Comparative Genomics Revealed Genetic Diversity and Species/Strain-Level Differences in Carbohydrate Metabolism of Three Probiotic Bifidobacterial Species.</title>
        <authorList>
            <person name="Odamaki T."/>
            <person name="Horigome A."/>
            <person name="Sugahara H."/>
            <person name="Hashikura N."/>
            <person name="Minami J."/>
            <person name="Xiao J.Z."/>
            <person name="Abe F."/>
        </authorList>
    </citation>
    <scope>NUCLEOTIDE SEQUENCE [LARGE SCALE GENOMIC DNA]</scope>
    <source>
        <strain evidence="8 9">MCC 1128</strain>
    </source>
</reference>
<organism evidence="8 9">
    <name type="scientific">Bifidobacterium breve MCC 1128</name>
    <dbReference type="NCBI Taxonomy" id="1365965"/>
    <lineage>
        <taxon>Bacteria</taxon>
        <taxon>Bacillati</taxon>
        <taxon>Actinomycetota</taxon>
        <taxon>Actinomycetes</taxon>
        <taxon>Bifidobacteriales</taxon>
        <taxon>Bifidobacteriaceae</taxon>
        <taxon>Bifidobacterium</taxon>
    </lineage>
</organism>
<protein>
    <submittedName>
        <fullName evidence="8">PTS N-acetylglucosamine transporter subunit IIABC</fullName>
    </submittedName>
</protein>
<evidence type="ECO:0000256" key="1">
    <source>
        <dbReference type="ARBA" id="ARBA00004496"/>
    </source>
</evidence>
<dbReference type="Gene3D" id="2.70.70.10">
    <property type="entry name" value="Glucose Permease (Domain IIA)"/>
    <property type="match status" value="1"/>
</dbReference>
<dbReference type="GO" id="GO:0009401">
    <property type="term" value="P:phosphoenolpyruvate-dependent sugar phosphotransferase system"/>
    <property type="evidence" value="ECO:0007669"/>
    <property type="project" value="UniProtKB-KW"/>
</dbReference>
<dbReference type="GO" id="GO:0005737">
    <property type="term" value="C:cytoplasm"/>
    <property type="evidence" value="ECO:0007669"/>
    <property type="project" value="UniProtKB-SubCell"/>
</dbReference>
<keyword evidence="2" id="KW-0813">Transport</keyword>
<dbReference type="RefSeq" id="WP_025300068.1">
    <property type="nucleotide sequence ID" value="NZ_AVQD01000008.1"/>
</dbReference>
<dbReference type="PATRIC" id="fig|1365965.3.peg.1051"/>
<evidence type="ECO:0000313" key="8">
    <source>
        <dbReference type="EMBL" id="KOA41113.1"/>
    </source>
</evidence>
<gene>
    <name evidence="8" type="ORF">BBM1128_05230</name>
</gene>
<comment type="caution">
    <text evidence="8">The sequence shown here is derived from an EMBL/GenBank/DDBJ whole genome shotgun (WGS) entry which is preliminary data.</text>
</comment>
<name>A0A0L7B1H1_BIFBR</name>